<dbReference type="Proteomes" id="UP001153404">
    <property type="component" value="Unassembled WGS sequence"/>
</dbReference>
<protein>
    <submittedName>
        <fullName evidence="2">Uncharacterized protein</fullName>
    </submittedName>
</protein>
<organism evidence="2 3">
    <name type="scientific">Cohnella rhizosphaerae</name>
    <dbReference type="NCBI Taxonomy" id="1457232"/>
    <lineage>
        <taxon>Bacteria</taxon>
        <taxon>Bacillati</taxon>
        <taxon>Bacillota</taxon>
        <taxon>Bacilli</taxon>
        <taxon>Bacillales</taxon>
        <taxon>Paenibacillaceae</taxon>
        <taxon>Cohnella</taxon>
    </lineage>
</organism>
<feature type="region of interest" description="Disordered" evidence="1">
    <location>
        <begin position="189"/>
        <end position="217"/>
    </location>
</feature>
<feature type="compositionally biased region" description="Basic residues" evidence="1">
    <location>
        <begin position="196"/>
        <end position="217"/>
    </location>
</feature>
<keyword evidence="3" id="KW-1185">Reference proteome</keyword>
<dbReference type="InterPro" id="IPR029052">
    <property type="entry name" value="Metallo-depent_PP-like"/>
</dbReference>
<dbReference type="SUPFAM" id="SSF56300">
    <property type="entry name" value="Metallo-dependent phosphatases"/>
    <property type="match status" value="1"/>
</dbReference>
<comment type="caution">
    <text evidence="2">The sequence shown here is derived from an EMBL/GenBank/DDBJ whole genome shotgun (WGS) entry which is preliminary data.</text>
</comment>
<reference evidence="2" key="1">
    <citation type="submission" date="2022-10" db="EMBL/GenBank/DDBJ databases">
        <title>Comparative genomic analysis of Cohnella hashimotonis sp. nov., isolated from the International Space Station.</title>
        <authorList>
            <person name="Simpson A."/>
            <person name="Venkateswaran K."/>
        </authorList>
    </citation>
    <scope>NUCLEOTIDE SEQUENCE</scope>
    <source>
        <strain evidence="2">DSM 28161</strain>
    </source>
</reference>
<evidence type="ECO:0000313" key="3">
    <source>
        <dbReference type="Proteomes" id="UP001153404"/>
    </source>
</evidence>
<gene>
    <name evidence="2" type="ORF">OMP40_33215</name>
</gene>
<proteinExistence type="predicted"/>
<evidence type="ECO:0000313" key="2">
    <source>
        <dbReference type="EMBL" id="MDG0813614.1"/>
    </source>
</evidence>
<sequence length="273" mass="29991">MLAEYPHVVYPGNIQGRSIRETGPKGAYRVDVSEQGRVELSFRELSEVRWLVREVRLGEEDGEQTLKDRLLETAEDARREAEGRPLVLRVRLAGGGALLERLLRDGEAEEWAGELRSWLGSPDERDDWVWVERIAVEAVGGSRAADGAAASEDGFLGGAAAALGRVRVRSGRLAGAAARSGRTAEAASEAAAVAGRTRRRAAGRADHARRRARGGAAAGKRRLTHALRGLRDEAECAPREPLRLTLIMAPGWRTPVRIAWRMREEVRWLAIRS</sequence>
<accession>A0A9X4QWF1</accession>
<evidence type="ECO:0000256" key="1">
    <source>
        <dbReference type="SAM" id="MobiDB-lite"/>
    </source>
</evidence>
<dbReference type="RefSeq" id="WP_277537672.1">
    <property type="nucleotide sequence ID" value="NZ_JAPDIA010000008.1"/>
</dbReference>
<dbReference type="AlphaFoldDB" id="A0A9X4QWF1"/>
<name>A0A9X4QWF1_9BACL</name>
<dbReference type="EMBL" id="JAPDIA010000008">
    <property type="protein sequence ID" value="MDG0813614.1"/>
    <property type="molecule type" value="Genomic_DNA"/>
</dbReference>